<keyword evidence="2 4" id="KW-0689">Ribosomal protein</keyword>
<dbReference type="GO" id="GO:0006412">
    <property type="term" value="P:translation"/>
    <property type="evidence" value="ECO:0007669"/>
    <property type="project" value="UniProtKB-UniRule"/>
</dbReference>
<evidence type="ECO:0000256" key="4">
    <source>
        <dbReference type="HAMAP-Rule" id="MF_00514"/>
    </source>
</evidence>
<dbReference type="InterPro" id="IPR001706">
    <property type="entry name" value="Ribosomal_bL35"/>
</dbReference>
<evidence type="ECO:0000256" key="2">
    <source>
        <dbReference type="ARBA" id="ARBA00022980"/>
    </source>
</evidence>
<evidence type="ECO:0000313" key="6">
    <source>
        <dbReference type="EMBL" id="HGE74896.1"/>
    </source>
</evidence>
<evidence type="ECO:0000256" key="5">
    <source>
        <dbReference type="RuleBase" id="RU000568"/>
    </source>
</evidence>
<dbReference type="InterPro" id="IPR021137">
    <property type="entry name" value="Ribosomal_bL35-like"/>
</dbReference>
<comment type="similarity">
    <text evidence="1 4 5">Belongs to the bacterial ribosomal protein bL35 family.</text>
</comment>
<dbReference type="GO" id="GO:0022625">
    <property type="term" value="C:cytosolic large ribosomal subunit"/>
    <property type="evidence" value="ECO:0007669"/>
    <property type="project" value="TreeGrafter"/>
</dbReference>
<dbReference type="Pfam" id="PF01632">
    <property type="entry name" value="Ribosomal_L35p"/>
    <property type="match status" value="1"/>
</dbReference>
<keyword evidence="3 4" id="KW-0687">Ribonucleoprotein</keyword>
<dbReference type="PANTHER" id="PTHR33343">
    <property type="entry name" value="54S RIBOSOMAL PROTEIN BL35M"/>
    <property type="match status" value="1"/>
</dbReference>
<proteinExistence type="inferred from homology"/>
<dbReference type="HAMAP" id="MF_00514">
    <property type="entry name" value="Ribosomal_bL35"/>
    <property type="match status" value="1"/>
</dbReference>
<dbReference type="NCBIfam" id="TIGR00001">
    <property type="entry name" value="rpmI_bact"/>
    <property type="match status" value="1"/>
</dbReference>
<dbReference type="Gene3D" id="4.10.410.60">
    <property type="match status" value="1"/>
</dbReference>
<dbReference type="AlphaFoldDB" id="A0A7V3VSY3"/>
<comment type="caution">
    <text evidence="6">The sequence shown here is derived from an EMBL/GenBank/DDBJ whole genome shotgun (WGS) entry which is preliminary data.</text>
</comment>
<dbReference type="PRINTS" id="PR00064">
    <property type="entry name" value="RIBOSOMALL35"/>
</dbReference>
<gene>
    <name evidence="4 6" type="primary">rpmI</name>
    <name evidence="6" type="ORF">ENX73_02075</name>
</gene>
<evidence type="ECO:0000256" key="3">
    <source>
        <dbReference type="ARBA" id="ARBA00023274"/>
    </source>
</evidence>
<dbReference type="PANTHER" id="PTHR33343:SF1">
    <property type="entry name" value="LARGE RIBOSOMAL SUBUNIT PROTEIN BL35M"/>
    <property type="match status" value="1"/>
</dbReference>
<dbReference type="InterPro" id="IPR037229">
    <property type="entry name" value="Ribosomal_bL35_sf"/>
</dbReference>
<reference evidence="6" key="1">
    <citation type="journal article" date="2020" name="mSystems">
        <title>Genome- and Community-Level Interaction Insights into Carbon Utilization and Element Cycling Functions of Hydrothermarchaeota in Hydrothermal Sediment.</title>
        <authorList>
            <person name="Zhou Z."/>
            <person name="Liu Y."/>
            <person name="Xu W."/>
            <person name="Pan J."/>
            <person name="Luo Z.H."/>
            <person name="Li M."/>
        </authorList>
    </citation>
    <scope>NUCLEOTIDE SEQUENCE [LARGE SCALE GENOMIC DNA]</scope>
    <source>
        <strain evidence="6">SpSt-966</strain>
    </source>
</reference>
<name>A0A7V3VSY3_9BACT</name>
<accession>A0A7V3VSY3</accession>
<protein>
    <recommendedName>
        <fullName evidence="4">Large ribosomal subunit protein bL35</fullName>
    </recommendedName>
</protein>
<evidence type="ECO:0000256" key="1">
    <source>
        <dbReference type="ARBA" id="ARBA00006598"/>
    </source>
</evidence>
<sequence length="65" mass="7477">MKSKMKIRKSAVKRFRVTVGGKIMRASANRNHKNSHKSASQERRLDLVKGVSKPDFRRTRRALGI</sequence>
<dbReference type="SUPFAM" id="SSF143034">
    <property type="entry name" value="L35p-like"/>
    <property type="match status" value="1"/>
</dbReference>
<dbReference type="EMBL" id="DTPE01000086">
    <property type="protein sequence ID" value="HGE74896.1"/>
    <property type="molecule type" value="Genomic_DNA"/>
</dbReference>
<dbReference type="GO" id="GO:0003735">
    <property type="term" value="F:structural constituent of ribosome"/>
    <property type="evidence" value="ECO:0007669"/>
    <property type="project" value="InterPro"/>
</dbReference>
<organism evidence="6">
    <name type="scientific">Mesoaciditoga lauensis</name>
    <dbReference type="NCBI Taxonomy" id="1495039"/>
    <lineage>
        <taxon>Bacteria</taxon>
        <taxon>Thermotogati</taxon>
        <taxon>Thermotogota</taxon>
        <taxon>Thermotogae</taxon>
        <taxon>Mesoaciditogales</taxon>
        <taxon>Mesoaciditogaceae</taxon>
        <taxon>Mesoaciditoga</taxon>
    </lineage>
</organism>